<evidence type="ECO:0000256" key="1">
    <source>
        <dbReference type="SAM" id="MobiDB-lite"/>
    </source>
</evidence>
<organism evidence="3 4">
    <name type="scientific">Corynebacterium propinquum</name>
    <dbReference type="NCBI Taxonomy" id="43769"/>
    <lineage>
        <taxon>Bacteria</taxon>
        <taxon>Bacillati</taxon>
        <taxon>Actinomycetota</taxon>
        <taxon>Actinomycetes</taxon>
        <taxon>Mycobacteriales</taxon>
        <taxon>Corynebacteriaceae</taxon>
        <taxon>Corynebacterium</taxon>
    </lineage>
</organism>
<dbReference type="Proteomes" id="UP001226160">
    <property type="component" value="Unassembled WGS sequence"/>
</dbReference>
<evidence type="ECO:0000313" key="4">
    <source>
        <dbReference type="Proteomes" id="UP001226160"/>
    </source>
</evidence>
<dbReference type="AlphaFoldDB" id="A0AAP4BW44"/>
<comment type="caution">
    <text evidence="3">The sequence shown here is derived from an EMBL/GenBank/DDBJ whole genome shotgun (WGS) entry which is preliminary data.</text>
</comment>
<accession>A0AAP4BW44</accession>
<dbReference type="InterPro" id="IPR040891">
    <property type="entry name" value="HEPN_SAV_6107"/>
</dbReference>
<name>A0AAP4BW44_9CORY</name>
<dbReference type="GeneID" id="64187596"/>
<dbReference type="Pfam" id="PF18726">
    <property type="entry name" value="HEPN_SAV_6107"/>
    <property type="match status" value="1"/>
</dbReference>
<feature type="region of interest" description="Disordered" evidence="1">
    <location>
        <begin position="17"/>
        <end position="38"/>
    </location>
</feature>
<evidence type="ECO:0000259" key="2">
    <source>
        <dbReference type="Pfam" id="PF18726"/>
    </source>
</evidence>
<proteinExistence type="predicted"/>
<reference evidence="3" key="1">
    <citation type="submission" date="2023-05" db="EMBL/GenBank/DDBJ databases">
        <title>Metabolic capabilities are highly conserved among human nasal-associated Corynebacterium species in pangenomic analyses.</title>
        <authorList>
            <person name="Tran T.H."/>
            <person name="Roberts A.Q."/>
            <person name="Escapa I.F."/>
            <person name="Gao W."/>
            <person name="Conlan S."/>
            <person name="Kong H."/>
            <person name="Segre J.A."/>
            <person name="Kelly M.S."/>
            <person name="Lemon K.P."/>
        </authorList>
    </citation>
    <scope>NUCLEOTIDE SEQUENCE</scope>
    <source>
        <strain evidence="3">KPL2654</strain>
    </source>
</reference>
<protein>
    <submittedName>
        <fullName evidence="3">SAV_6107 family HEPN domain-containing protein</fullName>
    </submittedName>
</protein>
<gene>
    <name evidence="3" type="ORF">QPX54_11160</name>
</gene>
<feature type="domain" description="SAV-6107-like HEPN" evidence="2">
    <location>
        <begin position="76"/>
        <end position="163"/>
    </location>
</feature>
<dbReference type="RefSeq" id="WP_018120492.1">
    <property type="nucleotide sequence ID" value="NZ_CBCRTU010000001.1"/>
</dbReference>
<sequence>MPQVISATTKFNHTASLRRGGMQPRTRRSGATISRAGAGSARVDSAALTRHRKLVASAEMLMGKARAYLRDGDASQALEFAYWAGLRLAGARVAVSPVGKRRRKPTSAWEQLALVDAAGKQWVHRFQPYSRVCRDIGLGLGAEISELQVMSLLKLVDEFLVEVAAQTLVERTAA</sequence>
<evidence type="ECO:0000313" key="3">
    <source>
        <dbReference type="EMBL" id="MDK4327058.1"/>
    </source>
</evidence>
<dbReference type="EMBL" id="JASNVP010000015">
    <property type="protein sequence ID" value="MDK4327058.1"/>
    <property type="molecule type" value="Genomic_DNA"/>
</dbReference>